<evidence type="ECO:0008006" key="17">
    <source>
        <dbReference type="Google" id="ProtNLM"/>
    </source>
</evidence>
<feature type="domain" description="TonB-dependent receptor plug" evidence="14">
    <location>
        <begin position="56"/>
        <end position="175"/>
    </location>
</feature>
<name>A0A074M7S5_ERYLO</name>
<keyword evidence="3 9" id="KW-1134">Transmembrane beta strand</keyword>
<keyword evidence="16" id="KW-1185">Reference proteome</keyword>
<dbReference type="Gene3D" id="2.40.170.20">
    <property type="entry name" value="TonB-dependent receptor, beta-barrel domain"/>
    <property type="match status" value="1"/>
</dbReference>
<dbReference type="EMBL" id="JMIW01000007">
    <property type="protein sequence ID" value="KEO88785.1"/>
    <property type="molecule type" value="Genomic_DNA"/>
</dbReference>
<dbReference type="PROSITE" id="PS52016">
    <property type="entry name" value="TONB_DEPENDENT_REC_3"/>
    <property type="match status" value="1"/>
</dbReference>
<organism evidence="15 16">
    <name type="scientific">Erythrobacter longus</name>
    <dbReference type="NCBI Taxonomy" id="1044"/>
    <lineage>
        <taxon>Bacteria</taxon>
        <taxon>Pseudomonadati</taxon>
        <taxon>Pseudomonadota</taxon>
        <taxon>Alphaproteobacteria</taxon>
        <taxon>Sphingomonadales</taxon>
        <taxon>Erythrobacteraceae</taxon>
        <taxon>Erythrobacter/Porphyrobacter group</taxon>
        <taxon>Erythrobacter</taxon>
    </lineage>
</organism>
<evidence type="ECO:0000259" key="14">
    <source>
        <dbReference type="Pfam" id="PF07715"/>
    </source>
</evidence>
<evidence type="ECO:0000256" key="9">
    <source>
        <dbReference type="PROSITE-ProRule" id="PRU01360"/>
    </source>
</evidence>
<dbReference type="Pfam" id="PF07715">
    <property type="entry name" value="Plug"/>
    <property type="match status" value="1"/>
</dbReference>
<accession>A0A074M7S5</accession>
<evidence type="ECO:0000256" key="7">
    <source>
        <dbReference type="ARBA" id="ARBA00023136"/>
    </source>
</evidence>
<feature type="short sequence motif" description="TonB box" evidence="10">
    <location>
        <begin position="42"/>
        <end position="48"/>
    </location>
</feature>
<evidence type="ECO:0000256" key="10">
    <source>
        <dbReference type="PROSITE-ProRule" id="PRU10143"/>
    </source>
</evidence>
<evidence type="ECO:0000313" key="16">
    <source>
        <dbReference type="Proteomes" id="UP000027647"/>
    </source>
</evidence>
<comment type="similarity">
    <text evidence="9 11">Belongs to the TonB-dependent receptor family.</text>
</comment>
<dbReference type="InterPro" id="IPR036942">
    <property type="entry name" value="Beta-barrel_TonB_sf"/>
</dbReference>
<comment type="caution">
    <text evidence="15">The sequence shown here is derived from an EMBL/GenBank/DDBJ whole genome shotgun (WGS) entry which is preliminary data.</text>
</comment>
<keyword evidence="5 12" id="KW-0732">Signal</keyword>
<dbReference type="RefSeq" id="WP_051699300.1">
    <property type="nucleotide sequence ID" value="NZ_JMIW01000007.1"/>
</dbReference>
<evidence type="ECO:0000313" key="15">
    <source>
        <dbReference type="EMBL" id="KEO88785.1"/>
    </source>
</evidence>
<feature type="signal peptide" evidence="12">
    <location>
        <begin position="1"/>
        <end position="26"/>
    </location>
</feature>
<keyword evidence="2 9" id="KW-0813">Transport</keyword>
<dbReference type="PROSITE" id="PS00430">
    <property type="entry name" value="TONB_DEPENDENT_REC_1"/>
    <property type="match status" value="1"/>
</dbReference>
<evidence type="ECO:0000256" key="6">
    <source>
        <dbReference type="ARBA" id="ARBA00023077"/>
    </source>
</evidence>
<evidence type="ECO:0000259" key="13">
    <source>
        <dbReference type="Pfam" id="PF00593"/>
    </source>
</evidence>
<dbReference type="InterPro" id="IPR012910">
    <property type="entry name" value="Plug_dom"/>
</dbReference>
<dbReference type="eggNOG" id="COG4771">
    <property type="taxonomic scope" value="Bacteria"/>
</dbReference>
<dbReference type="OrthoDB" id="7394476at2"/>
<evidence type="ECO:0000256" key="1">
    <source>
        <dbReference type="ARBA" id="ARBA00004571"/>
    </source>
</evidence>
<evidence type="ECO:0000256" key="11">
    <source>
        <dbReference type="RuleBase" id="RU003357"/>
    </source>
</evidence>
<evidence type="ECO:0000256" key="4">
    <source>
        <dbReference type="ARBA" id="ARBA00022692"/>
    </source>
</evidence>
<keyword evidence="4 9" id="KW-0812">Transmembrane</keyword>
<dbReference type="STRING" id="1044.EH31_15220"/>
<proteinExistence type="inferred from homology"/>
<evidence type="ECO:0000256" key="5">
    <source>
        <dbReference type="ARBA" id="ARBA00022729"/>
    </source>
</evidence>
<evidence type="ECO:0000256" key="12">
    <source>
        <dbReference type="SAM" id="SignalP"/>
    </source>
</evidence>
<gene>
    <name evidence="15" type="ORF">EH31_15220</name>
</gene>
<dbReference type="InterPro" id="IPR039426">
    <property type="entry name" value="TonB-dep_rcpt-like"/>
</dbReference>
<dbReference type="SUPFAM" id="SSF56935">
    <property type="entry name" value="Porins"/>
    <property type="match status" value="1"/>
</dbReference>
<dbReference type="AlphaFoldDB" id="A0A074M7S5"/>
<dbReference type="GO" id="GO:0009279">
    <property type="term" value="C:cell outer membrane"/>
    <property type="evidence" value="ECO:0007669"/>
    <property type="project" value="UniProtKB-SubCell"/>
</dbReference>
<protein>
    <recommendedName>
        <fullName evidence="17">TonB-dependent receptor</fullName>
    </recommendedName>
</protein>
<dbReference type="InterPro" id="IPR010916">
    <property type="entry name" value="TonB_box_CS"/>
</dbReference>
<keyword evidence="7 9" id="KW-0472">Membrane</keyword>
<dbReference type="PANTHER" id="PTHR47234">
    <property type="match status" value="1"/>
</dbReference>
<dbReference type="Proteomes" id="UP000027647">
    <property type="component" value="Unassembled WGS sequence"/>
</dbReference>
<sequence length="907" mass="95296">MRSFTSLSALALLGAGMAMAPQAALAQDNDVDTAASEDEGNTILVTGSRIRRQSQADLASPLATIGSESISDIGAQNIADVTQTLTINTGAQNNPDAFTQGGTTGTSNINLRGLGVASTLILLNGKRQTLSSGPTNDGINFVDTASLVPLIAVDRVEILKDGASSLYGSDAVAGVVNFITRENYEGVTVSGEFTDHTSRGDYSEYNIQALAGVELGGVNLMAAVSYVDRSPLTTAERRLSVPADDTSILGNPGAFIGVPGAPAGAPTLDPGCADAGGTPLPASAAAVPLLPAGIGFCGFDFGEFFNLVPEEERLTVFVSANADLSDSIRWSAEFGYADNEAQRGNSPTFPFLQLGQAVVPSFNPNNIFGANVVFLGRASGTGGDVSPQFTESETFRFSTEVEGDFEGFLANGLWNVSFTYAENNFTTMTEDTVRDRFACALRGFNAVPAFNAATGLDCTAQNAFLNANQATIPANGTFFNPFATALAGGTNANAALLDYVTEFSTADRGSELFVGEAFFSGDLFELPSGPVGVALGVQYRNQSIGARFDSITAADGFAFLIGEQPFSGSQSVYAVFGEANAPITDWLDLQLALRYEDYGIDGGDTLDPKIALLARPADWISLRGSFSTSFRAPSTFQLVGQSTTLQQVSDPNNAGGNVFAAIRAVGNPNLTPETSTAYNLGFTLEPVPGLEITADYYNFEFDDAIVQTAPQELINADPNAPNIIRSPAGTIIQVNNGYVNAASVETSGLDFLMRYRADVGAFTITPSIEGNYVFNYDLQTSVNGPVINGAGNRNFTNFGSPTPELRFNAGLQIAAGAHSFNVFGRYIDSYLDDQNGGADIDSDFRVDAQYSLDLAEVLDMNNQLRLTAGVRNLFGVTAPRVATNGGFDSRVHDPRGTLVTVGIIAGI</sequence>
<dbReference type="Gene3D" id="2.170.130.10">
    <property type="entry name" value="TonB-dependent receptor, plug domain"/>
    <property type="match status" value="1"/>
</dbReference>
<keyword evidence="8 9" id="KW-0998">Cell outer membrane</keyword>
<dbReference type="Pfam" id="PF00593">
    <property type="entry name" value="TonB_dep_Rec_b-barrel"/>
    <property type="match status" value="1"/>
</dbReference>
<feature type="domain" description="TonB-dependent receptor-like beta-barrel" evidence="13">
    <location>
        <begin position="389"/>
        <end position="873"/>
    </location>
</feature>
<dbReference type="PANTHER" id="PTHR47234:SF2">
    <property type="entry name" value="TONB-DEPENDENT RECEPTOR"/>
    <property type="match status" value="1"/>
</dbReference>
<feature type="chain" id="PRO_5001696974" description="TonB-dependent receptor" evidence="12">
    <location>
        <begin position="27"/>
        <end position="907"/>
    </location>
</feature>
<evidence type="ECO:0000256" key="3">
    <source>
        <dbReference type="ARBA" id="ARBA00022452"/>
    </source>
</evidence>
<evidence type="ECO:0000256" key="8">
    <source>
        <dbReference type="ARBA" id="ARBA00023237"/>
    </source>
</evidence>
<evidence type="ECO:0000256" key="2">
    <source>
        <dbReference type="ARBA" id="ARBA00022448"/>
    </source>
</evidence>
<keyword evidence="6 10" id="KW-0798">TonB box</keyword>
<dbReference type="InterPro" id="IPR037066">
    <property type="entry name" value="Plug_dom_sf"/>
</dbReference>
<comment type="subcellular location">
    <subcellularLocation>
        <location evidence="1 9">Cell outer membrane</location>
        <topology evidence="1 9">Multi-pass membrane protein</topology>
    </subcellularLocation>
</comment>
<reference evidence="15 16" key="1">
    <citation type="submission" date="2014-04" db="EMBL/GenBank/DDBJ databases">
        <title>A comprehensive comparison of genomes of Erythrobacter spp. strains.</title>
        <authorList>
            <person name="Zheng Q."/>
        </authorList>
    </citation>
    <scope>NUCLEOTIDE SEQUENCE [LARGE SCALE GENOMIC DNA]</scope>
    <source>
        <strain evidence="15 16">DSM 6997</strain>
    </source>
</reference>
<dbReference type="InterPro" id="IPR000531">
    <property type="entry name" value="Beta-barrel_TonB"/>
</dbReference>